<dbReference type="AlphaFoldDB" id="A0A1X0RKR3"/>
<evidence type="ECO:0000313" key="2">
    <source>
        <dbReference type="Proteomes" id="UP000242381"/>
    </source>
</evidence>
<gene>
    <name evidence="1" type="ORF">BCV71DRAFT_83471</name>
</gene>
<protein>
    <submittedName>
        <fullName evidence="1">Uncharacterized protein</fullName>
    </submittedName>
</protein>
<sequence>MRVRLIERSDRRTHNLPTMGETVAATPVEYSDRGFGNVVRTLRSNSNLRQTLYLSSTFNISVKRMLHTCQHTMYFYFHMDHMGDIGACNFRCANYQH</sequence>
<name>A0A1X0RKR3_RHIZD</name>
<accession>A0A1X0RKR3</accession>
<dbReference type="EMBL" id="KV921626">
    <property type="protein sequence ID" value="ORE12649.1"/>
    <property type="molecule type" value="Genomic_DNA"/>
</dbReference>
<reference evidence="1 2" key="1">
    <citation type="journal article" date="2016" name="Proc. Natl. Acad. Sci. U.S.A.">
        <title>Lipid metabolic changes in an early divergent fungus govern the establishment of a mutualistic symbiosis with endobacteria.</title>
        <authorList>
            <person name="Lastovetsky O.A."/>
            <person name="Gaspar M.L."/>
            <person name="Mondo S.J."/>
            <person name="LaButti K.M."/>
            <person name="Sandor L."/>
            <person name="Grigoriev I.V."/>
            <person name="Henry S.A."/>
            <person name="Pawlowska T.E."/>
        </authorList>
    </citation>
    <scope>NUCLEOTIDE SEQUENCE [LARGE SCALE GENOMIC DNA]</scope>
    <source>
        <strain evidence="1 2">ATCC 11559</strain>
    </source>
</reference>
<dbReference type="Proteomes" id="UP000242381">
    <property type="component" value="Unassembled WGS sequence"/>
</dbReference>
<proteinExistence type="predicted"/>
<evidence type="ECO:0000313" key="1">
    <source>
        <dbReference type="EMBL" id="ORE12649.1"/>
    </source>
</evidence>
<organism evidence="1 2">
    <name type="scientific">Rhizopus microsporus</name>
    <dbReference type="NCBI Taxonomy" id="58291"/>
    <lineage>
        <taxon>Eukaryota</taxon>
        <taxon>Fungi</taxon>
        <taxon>Fungi incertae sedis</taxon>
        <taxon>Mucoromycota</taxon>
        <taxon>Mucoromycotina</taxon>
        <taxon>Mucoromycetes</taxon>
        <taxon>Mucorales</taxon>
        <taxon>Mucorineae</taxon>
        <taxon>Rhizopodaceae</taxon>
        <taxon>Rhizopus</taxon>
    </lineage>
</organism>